<accession>A0ABY8NH08</accession>
<sequence>MTINALIIALLLAILLYAIVAIGPRPQRVRVRIERPRDSRYRRYQK</sequence>
<protein>
    <submittedName>
        <fullName evidence="1">Uncharacterized protein</fullName>
    </submittedName>
</protein>
<dbReference type="Proteomes" id="UP001236500">
    <property type="component" value="Chromosome"/>
</dbReference>
<dbReference type="EMBL" id="CP118605">
    <property type="protein sequence ID" value="WGL18203.1"/>
    <property type="molecule type" value="Genomic_DNA"/>
</dbReference>
<proteinExistence type="predicted"/>
<name>A0ABY8NH08_9GAMM</name>
<evidence type="ECO:0000313" key="1">
    <source>
        <dbReference type="EMBL" id="WGL18203.1"/>
    </source>
</evidence>
<organism evidence="1 2">
    <name type="scientific">Microbulbifer bruguierae</name>
    <dbReference type="NCBI Taxonomy" id="3029061"/>
    <lineage>
        <taxon>Bacteria</taxon>
        <taxon>Pseudomonadati</taxon>
        <taxon>Pseudomonadota</taxon>
        <taxon>Gammaproteobacteria</taxon>
        <taxon>Cellvibrionales</taxon>
        <taxon>Microbulbiferaceae</taxon>
        <taxon>Microbulbifer</taxon>
    </lineage>
</organism>
<reference evidence="1 2" key="1">
    <citation type="submission" date="2023-02" db="EMBL/GenBank/DDBJ databases">
        <title>Description and genomic characterization of Microbulbifer bruguierae sp. nov., isolated from the sediment of mangrove plant Bruguiera sexangula.</title>
        <authorList>
            <person name="Long M."/>
        </authorList>
    </citation>
    <scope>NUCLEOTIDE SEQUENCE [LARGE SCALE GENOMIC DNA]</scope>
    <source>
        <strain evidence="1 2">H12</strain>
    </source>
</reference>
<evidence type="ECO:0000313" key="2">
    <source>
        <dbReference type="Proteomes" id="UP001236500"/>
    </source>
</evidence>
<dbReference type="RefSeq" id="WP_280322181.1">
    <property type="nucleotide sequence ID" value="NZ_CP118605.1"/>
</dbReference>
<keyword evidence="2" id="KW-1185">Reference proteome</keyword>
<gene>
    <name evidence="1" type="ORF">PVT68_07885</name>
</gene>